<organism evidence="1 2">
    <name type="scientific">Macrostomum lignano</name>
    <dbReference type="NCBI Taxonomy" id="282301"/>
    <lineage>
        <taxon>Eukaryota</taxon>
        <taxon>Metazoa</taxon>
        <taxon>Spiralia</taxon>
        <taxon>Lophotrochozoa</taxon>
        <taxon>Platyhelminthes</taxon>
        <taxon>Rhabditophora</taxon>
        <taxon>Macrostomorpha</taxon>
        <taxon>Macrostomida</taxon>
        <taxon>Macrostomidae</taxon>
        <taxon>Macrostomum</taxon>
    </lineage>
</organism>
<protein>
    <submittedName>
        <fullName evidence="1">Uncharacterized protein</fullName>
    </submittedName>
</protein>
<dbReference type="Proteomes" id="UP000215902">
    <property type="component" value="Unassembled WGS sequence"/>
</dbReference>
<comment type="caution">
    <text evidence="1">The sequence shown here is derived from an EMBL/GenBank/DDBJ whole genome shotgun (WGS) entry which is preliminary data.</text>
</comment>
<dbReference type="EMBL" id="NIVC01000592">
    <property type="protein sequence ID" value="PAA80231.1"/>
    <property type="molecule type" value="Genomic_DNA"/>
</dbReference>
<sequence>MQSSVGTSPKYTEHFEEVNNKLILTDRRLLLKLPCKLLGALVRECGLPRELENSFCIDDDGAMRQLESTAEVPMSKVWKVALGWLQENYGDSFGAVFVSAMRWDQVGCGDIANRFDKELRFCYSPMEVKLLRIQSIVASLGNRLDVDAIRAAASDAATGSPIQLPTPRDLSRCATAPDLVQLLVRCDRIGCLTGLCQDSEQAKAELAELERLMSELAPAAGSRS</sequence>
<keyword evidence="2" id="KW-1185">Reference proteome</keyword>
<evidence type="ECO:0000313" key="1">
    <source>
        <dbReference type="EMBL" id="PAA80231.1"/>
    </source>
</evidence>
<gene>
    <name evidence="1" type="ORF">BOX15_Mlig028024g2</name>
</gene>
<accession>A0A267G2E5</accession>
<reference evidence="1 2" key="1">
    <citation type="submission" date="2017-06" db="EMBL/GenBank/DDBJ databases">
        <title>A platform for efficient transgenesis in Macrostomum lignano, a flatworm model organism for stem cell research.</title>
        <authorList>
            <person name="Berezikov E."/>
        </authorList>
    </citation>
    <scope>NUCLEOTIDE SEQUENCE [LARGE SCALE GENOMIC DNA]</scope>
    <source>
        <strain evidence="1">DV1</strain>
        <tissue evidence="1">Whole organism</tissue>
    </source>
</reference>
<proteinExistence type="predicted"/>
<dbReference type="AlphaFoldDB" id="A0A267G2E5"/>
<evidence type="ECO:0000313" key="2">
    <source>
        <dbReference type="Proteomes" id="UP000215902"/>
    </source>
</evidence>
<name>A0A267G2E5_9PLAT</name>